<dbReference type="PROSITE" id="PS50853">
    <property type="entry name" value="FN3"/>
    <property type="match status" value="1"/>
</dbReference>
<sequence>MTQDRDSVTLQWKKPRYDGGSGIIGYILQQKDGKSGTWTKIKDIDKNTFNTRVKDLVPGKEYSFRIKAVNAVGESEPTEIEITNYTK</sequence>
<dbReference type="Pfam" id="PF00041">
    <property type="entry name" value="fn3"/>
    <property type="match status" value="1"/>
</dbReference>
<dbReference type="PANTHER" id="PTHR13817">
    <property type="entry name" value="TITIN"/>
    <property type="match status" value="1"/>
</dbReference>
<dbReference type="InterPro" id="IPR003961">
    <property type="entry name" value="FN3_dom"/>
</dbReference>
<gene>
    <name evidence="3" type="ORF">KUTeg_001477</name>
</gene>
<dbReference type="SMART" id="SM00060">
    <property type="entry name" value="FN3"/>
    <property type="match status" value="1"/>
</dbReference>
<dbReference type="InterPro" id="IPR050964">
    <property type="entry name" value="Striated_Muscle_Regulatory"/>
</dbReference>
<evidence type="ECO:0000313" key="3">
    <source>
        <dbReference type="EMBL" id="KAJ8319890.1"/>
    </source>
</evidence>
<evidence type="ECO:0000256" key="1">
    <source>
        <dbReference type="ARBA" id="ARBA00022737"/>
    </source>
</evidence>
<proteinExistence type="predicted"/>
<dbReference type="CDD" id="cd00063">
    <property type="entry name" value="FN3"/>
    <property type="match status" value="1"/>
</dbReference>
<comment type="caution">
    <text evidence="3">The sequence shown here is derived from an EMBL/GenBank/DDBJ whole genome shotgun (WGS) entry which is preliminary data.</text>
</comment>
<organism evidence="3 4">
    <name type="scientific">Tegillarca granosa</name>
    <name type="common">Malaysian cockle</name>
    <name type="synonym">Anadara granosa</name>
    <dbReference type="NCBI Taxonomy" id="220873"/>
    <lineage>
        <taxon>Eukaryota</taxon>
        <taxon>Metazoa</taxon>
        <taxon>Spiralia</taxon>
        <taxon>Lophotrochozoa</taxon>
        <taxon>Mollusca</taxon>
        <taxon>Bivalvia</taxon>
        <taxon>Autobranchia</taxon>
        <taxon>Pteriomorphia</taxon>
        <taxon>Arcoida</taxon>
        <taxon>Arcoidea</taxon>
        <taxon>Arcidae</taxon>
        <taxon>Tegillarca</taxon>
    </lineage>
</organism>
<dbReference type="SUPFAM" id="SSF49265">
    <property type="entry name" value="Fibronectin type III"/>
    <property type="match status" value="1"/>
</dbReference>
<dbReference type="InterPro" id="IPR036116">
    <property type="entry name" value="FN3_sf"/>
</dbReference>
<dbReference type="PRINTS" id="PR00014">
    <property type="entry name" value="FNTYPEIII"/>
</dbReference>
<reference evidence="3 4" key="1">
    <citation type="submission" date="2022-12" db="EMBL/GenBank/DDBJ databases">
        <title>Chromosome-level genome of Tegillarca granosa.</title>
        <authorList>
            <person name="Kim J."/>
        </authorList>
    </citation>
    <scope>NUCLEOTIDE SEQUENCE [LARGE SCALE GENOMIC DNA]</scope>
    <source>
        <strain evidence="3">Teg-2019</strain>
        <tissue evidence="3">Adductor muscle</tissue>
    </source>
</reference>
<dbReference type="PANTHER" id="PTHR13817:SF151">
    <property type="entry name" value="TITIN"/>
    <property type="match status" value="1"/>
</dbReference>
<dbReference type="InterPro" id="IPR013783">
    <property type="entry name" value="Ig-like_fold"/>
</dbReference>
<dbReference type="EMBL" id="JARBDR010000141">
    <property type="protein sequence ID" value="KAJ8319890.1"/>
    <property type="molecule type" value="Genomic_DNA"/>
</dbReference>
<feature type="domain" description="Fibronectin type-III" evidence="2">
    <location>
        <begin position="1"/>
        <end position="87"/>
    </location>
</feature>
<evidence type="ECO:0000259" key="2">
    <source>
        <dbReference type="PROSITE" id="PS50853"/>
    </source>
</evidence>
<dbReference type="Gene3D" id="2.60.40.10">
    <property type="entry name" value="Immunoglobulins"/>
    <property type="match status" value="1"/>
</dbReference>
<protein>
    <recommendedName>
        <fullName evidence="2">Fibronectin type-III domain-containing protein</fullName>
    </recommendedName>
</protein>
<keyword evidence="1" id="KW-0677">Repeat</keyword>
<name>A0ABQ9FVX7_TEGGR</name>
<accession>A0ABQ9FVX7</accession>
<evidence type="ECO:0000313" key="4">
    <source>
        <dbReference type="Proteomes" id="UP001217089"/>
    </source>
</evidence>
<keyword evidence="4" id="KW-1185">Reference proteome</keyword>
<dbReference type="Proteomes" id="UP001217089">
    <property type="component" value="Unassembled WGS sequence"/>
</dbReference>